<dbReference type="SMART" id="SM00245">
    <property type="entry name" value="TSPc"/>
    <property type="match status" value="1"/>
</dbReference>
<dbReference type="GO" id="GO:0007165">
    <property type="term" value="P:signal transduction"/>
    <property type="evidence" value="ECO:0007669"/>
    <property type="project" value="TreeGrafter"/>
</dbReference>
<evidence type="ECO:0000256" key="3">
    <source>
        <dbReference type="ARBA" id="ARBA00022801"/>
    </source>
</evidence>
<dbReference type="PANTHER" id="PTHR32060:SF30">
    <property type="entry name" value="CARBOXY-TERMINAL PROCESSING PROTEASE CTPA"/>
    <property type="match status" value="1"/>
</dbReference>
<dbReference type="Proteomes" id="UP000288227">
    <property type="component" value="Unassembled WGS sequence"/>
</dbReference>
<reference evidence="7 8" key="1">
    <citation type="submission" date="2018-11" db="EMBL/GenBank/DDBJ databases">
        <title>Chryseotalea sanarue gen. nov., sp., nov., a member of the family Cytophagaceae, isolated from a brackish lake in Hamamatsu Japan.</title>
        <authorList>
            <person name="Maejima Y."/>
            <person name="Iino T."/>
            <person name="Muraguchi Y."/>
            <person name="Fukuda K."/>
            <person name="Ohkuma M."/>
            <person name="Moriuchi R."/>
            <person name="Dohra H."/>
            <person name="Kimbara K."/>
            <person name="Shintani M."/>
        </authorList>
    </citation>
    <scope>NUCLEOTIDE SEQUENCE [LARGE SCALE GENOMIC DNA]</scope>
    <source>
        <strain evidence="7 8">Ys</strain>
    </source>
</reference>
<dbReference type="InterPro" id="IPR001478">
    <property type="entry name" value="PDZ"/>
</dbReference>
<evidence type="ECO:0000256" key="4">
    <source>
        <dbReference type="ARBA" id="ARBA00022825"/>
    </source>
</evidence>
<comment type="caution">
    <text evidence="7">The sequence shown here is derived from an EMBL/GenBank/DDBJ whole genome shotgun (WGS) entry which is preliminary data.</text>
</comment>
<dbReference type="SMART" id="SM00228">
    <property type="entry name" value="PDZ"/>
    <property type="match status" value="1"/>
</dbReference>
<organism evidence="7 8">
    <name type="scientific">Chryseotalea sanaruensis</name>
    <dbReference type="NCBI Taxonomy" id="2482724"/>
    <lineage>
        <taxon>Bacteria</taxon>
        <taxon>Pseudomonadati</taxon>
        <taxon>Bacteroidota</taxon>
        <taxon>Cytophagia</taxon>
        <taxon>Cytophagales</taxon>
        <taxon>Chryseotaleaceae</taxon>
        <taxon>Chryseotalea</taxon>
    </lineage>
</organism>
<keyword evidence="8" id="KW-1185">Reference proteome</keyword>
<dbReference type="AlphaFoldDB" id="A0A401UFI0"/>
<dbReference type="GO" id="GO:0030288">
    <property type="term" value="C:outer membrane-bounded periplasmic space"/>
    <property type="evidence" value="ECO:0007669"/>
    <property type="project" value="TreeGrafter"/>
</dbReference>
<dbReference type="NCBIfam" id="TIGR00225">
    <property type="entry name" value="prc"/>
    <property type="match status" value="1"/>
</dbReference>
<dbReference type="GO" id="GO:0004175">
    <property type="term" value="F:endopeptidase activity"/>
    <property type="evidence" value="ECO:0007669"/>
    <property type="project" value="TreeGrafter"/>
</dbReference>
<proteinExistence type="inferred from homology"/>
<gene>
    <name evidence="7" type="ORF">SanaruYs_39230</name>
</gene>
<dbReference type="SUPFAM" id="SSF52096">
    <property type="entry name" value="ClpP/crotonase"/>
    <property type="match status" value="1"/>
</dbReference>
<dbReference type="OrthoDB" id="9812068at2"/>
<name>A0A401UFI0_9BACT</name>
<dbReference type="Gene3D" id="3.90.226.10">
    <property type="entry name" value="2-enoyl-CoA Hydratase, Chain A, domain 1"/>
    <property type="match status" value="1"/>
</dbReference>
<dbReference type="InterPro" id="IPR004447">
    <property type="entry name" value="Peptidase_S41A"/>
</dbReference>
<dbReference type="Pfam" id="PF17820">
    <property type="entry name" value="PDZ_6"/>
    <property type="match status" value="1"/>
</dbReference>
<dbReference type="CDD" id="cd07560">
    <property type="entry name" value="Peptidase_S41_CPP"/>
    <property type="match status" value="1"/>
</dbReference>
<keyword evidence="3 5" id="KW-0378">Hydrolase</keyword>
<dbReference type="GO" id="GO:0008236">
    <property type="term" value="F:serine-type peptidase activity"/>
    <property type="evidence" value="ECO:0007669"/>
    <property type="project" value="UniProtKB-KW"/>
</dbReference>
<evidence type="ECO:0000313" key="8">
    <source>
        <dbReference type="Proteomes" id="UP000288227"/>
    </source>
</evidence>
<accession>A0A401UFI0</accession>
<evidence type="ECO:0000313" key="7">
    <source>
        <dbReference type="EMBL" id="GCC53678.1"/>
    </source>
</evidence>
<dbReference type="Gene3D" id="2.30.42.10">
    <property type="match status" value="1"/>
</dbReference>
<dbReference type="RefSeq" id="WP_127124329.1">
    <property type="nucleotide sequence ID" value="NZ_BHXQ01000010.1"/>
</dbReference>
<dbReference type="PANTHER" id="PTHR32060">
    <property type="entry name" value="TAIL-SPECIFIC PROTEASE"/>
    <property type="match status" value="1"/>
</dbReference>
<dbReference type="CDD" id="cd06782">
    <property type="entry name" value="cpPDZ_CPP-like"/>
    <property type="match status" value="1"/>
</dbReference>
<dbReference type="SUPFAM" id="SSF50156">
    <property type="entry name" value="PDZ domain-like"/>
    <property type="match status" value="1"/>
</dbReference>
<dbReference type="InterPro" id="IPR005151">
    <property type="entry name" value="Tail-specific_protease"/>
</dbReference>
<keyword evidence="4 5" id="KW-0720">Serine protease</keyword>
<dbReference type="Pfam" id="PF03572">
    <property type="entry name" value="Peptidase_S41"/>
    <property type="match status" value="1"/>
</dbReference>
<keyword evidence="2 5" id="KW-0645">Protease</keyword>
<evidence type="ECO:0000256" key="2">
    <source>
        <dbReference type="ARBA" id="ARBA00022670"/>
    </source>
</evidence>
<dbReference type="InterPro" id="IPR041489">
    <property type="entry name" value="PDZ_6"/>
</dbReference>
<dbReference type="InterPro" id="IPR029045">
    <property type="entry name" value="ClpP/crotonase-like_dom_sf"/>
</dbReference>
<protein>
    <submittedName>
        <fullName evidence="7">S41 family peptidase</fullName>
    </submittedName>
</protein>
<evidence type="ECO:0000256" key="1">
    <source>
        <dbReference type="ARBA" id="ARBA00009179"/>
    </source>
</evidence>
<feature type="domain" description="PDZ" evidence="6">
    <location>
        <begin position="96"/>
        <end position="149"/>
    </location>
</feature>
<sequence length="548" mass="61115">MSKKAKWGVVLVLISIVFAFRSPSEKYFEIARNLDIFATLFKEVNTYYVDTINPAKLIKTGIDGMLESLDPYTDYIPEDQIDNFRISTTGQYAGIGALIGIVNNKTVITHPYKGFPAYKSGLRVGDELLAVDGKAVQSKTTSDVSTLLKGQPKTEVEVKVKRHGPNEELTFKIKREKISVGNVSHYTMLNKNVGYIHLEDFTPGAAKEIAAILLDFKEQGISSLILDLRDNPGGLLNEAVNIVNLFIPKSLDVVSTKGKVEEWNKTYRTLNNPIDTELPLVVLTNENSASASEIVAGSLQDYDRAVLIGRKTFGKGLVQTTRALAYNAQLKVTTAKYYIPSGRCIQAVDYTHRNAQGHAEKVADSLKREFKTKAGRIVFDGAGLDPDFTIAEEGLSSVAEALIISGHIFDYATIFANLNKQPDNLNTFVLNDQQYNDFINWLKVKNFKYTTDLEKNTLDLLASAKSERYFKELEPQLKQLQKQIEIFKTNELLLYRDEIKMLLTQQIAFHYNLAEGQASVALKNDEAVIKASSILTDAIAYKKALTPQ</sequence>
<evidence type="ECO:0000259" key="6">
    <source>
        <dbReference type="PROSITE" id="PS50106"/>
    </source>
</evidence>
<evidence type="ECO:0000256" key="5">
    <source>
        <dbReference type="RuleBase" id="RU004404"/>
    </source>
</evidence>
<dbReference type="Gene3D" id="3.30.750.44">
    <property type="match status" value="1"/>
</dbReference>
<dbReference type="PROSITE" id="PS50106">
    <property type="entry name" value="PDZ"/>
    <property type="match status" value="1"/>
</dbReference>
<comment type="similarity">
    <text evidence="1 5">Belongs to the peptidase S41A family.</text>
</comment>
<dbReference type="GO" id="GO:0006508">
    <property type="term" value="P:proteolysis"/>
    <property type="evidence" value="ECO:0007669"/>
    <property type="project" value="UniProtKB-KW"/>
</dbReference>
<dbReference type="EMBL" id="BHXQ01000010">
    <property type="protein sequence ID" value="GCC53678.1"/>
    <property type="molecule type" value="Genomic_DNA"/>
</dbReference>
<dbReference type="InterPro" id="IPR036034">
    <property type="entry name" value="PDZ_sf"/>
</dbReference>